<gene>
    <name evidence="2" type="ORF">E4K67_22625</name>
</gene>
<dbReference type="Proteomes" id="UP000298460">
    <property type="component" value="Unassembled WGS sequence"/>
</dbReference>
<feature type="compositionally biased region" description="Basic residues" evidence="1">
    <location>
        <begin position="62"/>
        <end position="71"/>
    </location>
</feature>
<evidence type="ECO:0000313" key="3">
    <source>
        <dbReference type="Proteomes" id="UP000298460"/>
    </source>
</evidence>
<feature type="compositionally biased region" description="Polar residues" evidence="1">
    <location>
        <begin position="125"/>
        <end position="143"/>
    </location>
</feature>
<dbReference type="RefSeq" id="WP_135550902.1">
    <property type="nucleotide sequence ID" value="NZ_SPQQ01000010.1"/>
</dbReference>
<keyword evidence="3" id="KW-1185">Reference proteome</keyword>
<dbReference type="EMBL" id="SPQQ01000010">
    <property type="protein sequence ID" value="TGE35914.1"/>
    <property type="molecule type" value="Genomic_DNA"/>
</dbReference>
<protein>
    <submittedName>
        <fullName evidence="2">Helix-turn-helix domain-containing protein</fullName>
    </submittedName>
</protein>
<evidence type="ECO:0000313" key="2">
    <source>
        <dbReference type="EMBL" id="TGE35914.1"/>
    </source>
</evidence>
<dbReference type="OrthoDB" id="9781005at2"/>
<accession>A0A4Z0QZM8</accession>
<name>A0A4Z0QZM8_9FIRM</name>
<feature type="region of interest" description="Disordered" evidence="1">
    <location>
        <begin position="216"/>
        <end position="236"/>
    </location>
</feature>
<dbReference type="AlphaFoldDB" id="A0A4Z0QZM8"/>
<feature type="region of interest" description="Disordered" evidence="1">
    <location>
        <begin position="116"/>
        <end position="143"/>
    </location>
</feature>
<organism evidence="2 3">
    <name type="scientific">Desulfosporosinus fructosivorans</name>
    <dbReference type="NCBI Taxonomy" id="2018669"/>
    <lineage>
        <taxon>Bacteria</taxon>
        <taxon>Bacillati</taxon>
        <taxon>Bacillota</taxon>
        <taxon>Clostridia</taxon>
        <taxon>Eubacteriales</taxon>
        <taxon>Desulfitobacteriaceae</taxon>
        <taxon>Desulfosporosinus</taxon>
    </lineage>
</organism>
<reference evidence="2 3" key="1">
    <citation type="submission" date="2019-03" db="EMBL/GenBank/DDBJ databases">
        <title>Draft Genome Sequence of Desulfosporosinus fructosivorans Strain 63.6F, Isolated from Marine Sediment in the Baltic Sea.</title>
        <authorList>
            <person name="Hausmann B."/>
            <person name="Vandieken V."/>
            <person name="Pjevac P."/>
            <person name="Schreck K."/>
            <person name="Herbold C.W."/>
            <person name="Loy A."/>
        </authorList>
    </citation>
    <scope>NUCLEOTIDE SEQUENCE [LARGE SCALE GENOMIC DNA]</scope>
    <source>
        <strain evidence="2 3">63.6F</strain>
    </source>
</reference>
<feature type="region of interest" description="Disordered" evidence="1">
    <location>
        <begin position="57"/>
        <end position="77"/>
    </location>
</feature>
<proteinExistence type="predicted"/>
<comment type="caution">
    <text evidence="2">The sequence shown here is derived from an EMBL/GenBank/DDBJ whole genome shotgun (WGS) entry which is preliminary data.</text>
</comment>
<sequence length="289" mass="32583">MALDKDKLILGSQERTCPECERKFIITSQWAYKLDVKGKTMWYCRYNCVRAAGRKLESEKAGRKKTMKSKKPSKEKLEDHLRAGATIASIAKKYDASTQSVNNWIKAYRLIGIQGKKKDKEPESTPLSRQSMMPPTTSGVEVTTQEERQVIYQSPPCSLMAHATPTLSDIEQFHTDAPVQALPKVEIDQVLVVDVKFGPDPTRGIDVSKVEDFYTPSATSEAPPVNTPQSVTSPDPVPTLRRNFEEVWQDTEDDITQLRIMYDQQADDDFRDRLFKLVLAVTRGKGLVG</sequence>
<evidence type="ECO:0000256" key="1">
    <source>
        <dbReference type="SAM" id="MobiDB-lite"/>
    </source>
</evidence>